<dbReference type="SUPFAM" id="SSF51126">
    <property type="entry name" value="Pectin lyase-like"/>
    <property type="match status" value="1"/>
</dbReference>
<dbReference type="AlphaFoldDB" id="A0A1E5QPS1"/>
<reference evidence="1" key="1">
    <citation type="submission" date="2016-09" db="EMBL/GenBank/DDBJ databases">
        <title>Draft genome of thermotolerant cyanobacterium Desertifilum sp. strain IPPAS B-1220.</title>
        <authorList>
            <person name="Sinetova M.A."/>
            <person name="Bolakhan K."/>
            <person name="Zayadan B.K."/>
            <person name="Mironov K.S."/>
            <person name="Ustinova V."/>
            <person name="Kupriyanova E.V."/>
            <person name="Sidorov R.A."/>
            <person name="Skrypnik A.N."/>
            <person name="Gogoleva N.E."/>
            <person name="Gogolev Y.V."/>
            <person name="Los D.A."/>
        </authorList>
    </citation>
    <scope>NUCLEOTIDE SEQUENCE [LARGE SCALE GENOMIC DNA]</scope>
    <source>
        <strain evidence="1">IPPAS B-1220</strain>
    </source>
</reference>
<proteinExistence type="predicted"/>
<evidence type="ECO:0000313" key="1">
    <source>
        <dbReference type="EMBL" id="OEJ76587.1"/>
    </source>
</evidence>
<gene>
    <name evidence="1" type="ORF">BH720_03250</name>
</gene>
<dbReference type="InterPro" id="IPR011050">
    <property type="entry name" value="Pectin_lyase_fold/virulence"/>
</dbReference>
<organism evidence="1">
    <name type="scientific">Desertifilum tharense IPPAS B-1220</name>
    <dbReference type="NCBI Taxonomy" id="1781255"/>
    <lineage>
        <taxon>Bacteria</taxon>
        <taxon>Bacillati</taxon>
        <taxon>Cyanobacteriota</taxon>
        <taxon>Cyanophyceae</taxon>
        <taxon>Desertifilales</taxon>
        <taxon>Desertifilaceae</taxon>
        <taxon>Desertifilum</taxon>
    </lineage>
</organism>
<dbReference type="CDD" id="cd11304">
    <property type="entry name" value="Cadherin_repeat"/>
    <property type="match status" value="1"/>
</dbReference>
<evidence type="ECO:0008006" key="2">
    <source>
        <dbReference type="Google" id="ProtNLM"/>
    </source>
</evidence>
<dbReference type="SUPFAM" id="SSF49313">
    <property type="entry name" value="Cadherin-like"/>
    <property type="match status" value="1"/>
</dbReference>
<name>A0A1E5QPS1_9CYAN</name>
<dbReference type="InterPro" id="IPR015919">
    <property type="entry name" value="Cadherin-like_sf"/>
</dbReference>
<dbReference type="InterPro" id="IPR012334">
    <property type="entry name" value="Pectin_lyas_fold"/>
</dbReference>
<dbReference type="GO" id="GO:0016020">
    <property type="term" value="C:membrane"/>
    <property type="evidence" value="ECO:0007669"/>
    <property type="project" value="InterPro"/>
</dbReference>
<protein>
    <recommendedName>
        <fullName evidence="2">Cadherin domain-containing protein</fullName>
    </recommendedName>
</protein>
<accession>A0A1E5QPS1</accession>
<dbReference type="GO" id="GO:0005509">
    <property type="term" value="F:calcium ion binding"/>
    <property type="evidence" value="ECO:0007669"/>
    <property type="project" value="InterPro"/>
</dbReference>
<dbReference type="EMBL" id="MJGC01000035">
    <property type="protein sequence ID" value="OEJ76587.1"/>
    <property type="molecule type" value="Genomic_DNA"/>
</dbReference>
<dbReference type="Gene3D" id="2.160.20.10">
    <property type="entry name" value="Single-stranded right-handed beta-helix, Pectin lyase-like"/>
    <property type="match status" value="1"/>
</dbReference>
<comment type="caution">
    <text evidence="1">The sequence shown here is derived from an EMBL/GenBank/DDBJ whole genome shotgun (WGS) entry which is preliminary data.</text>
</comment>
<sequence>MTSGIGAVDTIVVPAGAPSNDIINRFEQQDRIDLSAFPSLVFSNLTITRAGADVIIGNVSTFGNIRLVDFPGTVTADNFIFAGGGADITPPSTPRPLNAEAFVISRDSANSTTGVIGSVRATDNVGVTGYELVGAPANFSINNEGVISVTNAPSLPAGSIQLQVRARDAANNLSATPGTVTVFTSIQDAVNSNLVLGDGVDNSFIDPITGTSTGLGTIRVARGTYQPVALYEKPDTGPLRLLGPNAGVAGTGTREAEAVIGGSGIFLVGGITDGLVVDGFEINGGRVQLIDNPPSTGSARNNLTFQNNIFRNNPSSDPTLQIETPPGGPISNNILITRNWFDGVAQRVGFQPMPQAIRVNNVSGVSITNNRINDYGPGAQGFGILNQYGNQGISQSGNEFINIGIANVLLS</sequence>